<dbReference type="Gene3D" id="3.30.500.10">
    <property type="entry name" value="MHC class I-like antigen recognition-like"/>
    <property type="match status" value="1"/>
</dbReference>
<dbReference type="STRING" id="94237.ENSMMOP00000002661"/>
<evidence type="ECO:0000256" key="2">
    <source>
        <dbReference type="RuleBase" id="RU004439"/>
    </source>
</evidence>
<protein>
    <recommendedName>
        <fullName evidence="5">Ig-like domain-containing protein</fullName>
    </recommendedName>
</protein>
<dbReference type="GO" id="GO:0005615">
    <property type="term" value="C:extracellular space"/>
    <property type="evidence" value="ECO:0007669"/>
    <property type="project" value="TreeGrafter"/>
</dbReference>
<reference evidence="6" key="2">
    <citation type="submission" date="2025-09" db="UniProtKB">
        <authorList>
            <consortium name="Ensembl"/>
        </authorList>
    </citation>
    <scope>IDENTIFICATION</scope>
</reference>
<evidence type="ECO:0000256" key="3">
    <source>
        <dbReference type="SAM" id="Phobius"/>
    </source>
</evidence>
<dbReference type="InterPro" id="IPR011162">
    <property type="entry name" value="MHC_I/II-like_Ag-recog"/>
</dbReference>
<dbReference type="Gene3D" id="2.60.40.10">
    <property type="entry name" value="Immunoglobulins"/>
    <property type="match status" value="1"/>
</dbReference>
<dbReference type="InterPro" id="IPR013783">
    <property type="entry name" value="Ig-like_fold"/>
</dbReference>
<keyword evidence="3" id="KW-0472">Membrane</keyword>
<evidence type="ECO:0000313" key="6">
    <source>
        <dbReference type="Ensembl" id="ENSMMOP00000002661.1"/>
    </source>
</evidence>
<dbReference type="SUPFAM" id="SSF54452">
    <property type="entry name" value="MHC antigen-recognition domain"/>
    <property type="match status" value="1"/>
</dbReference>
<reference evidence="6" key="1">
    <citation type="submission" date="2025-08" db="UniProtKB">
        <authorList>
            <consortium name="Ensembl"/>
        </authorList>
    </citation>
    <scope>IDENTIFICATION</scope>
</reference>
<sequence>TIMLMFGVLPLLMGLHAASAVTHTLKYFCTTSSGVPNFPEFVAVGLVDEAQMIHYDNSLGRLILKQDWMQNITAADPRYLEVQTELIAYTKKAYKANLEIVRRRLNQTGGVRILQNLYGCSWDDETRESNGFYQFGYDGEDFLSFDLTTETWIASKPEAVATKHKLDHNYAKTAYYKNFFTHECIYWLKRYLDYGRSSLLRTEFPSVSLLQKVPSSPVRCHATGFYPDRATLIWRKDEKELCNFVDHGEILPNHDGTFQMSVVLNLSSVKPEDWGRYDCQFQFSGMKEGNVSRLDKDKIRTNWGKNEIRGNEAKKPTELTVIIIVVVLALVLIVIVIVYKGKSPRPTKKLSGLWVLSIIFPVFPGTKRKRTI</sequence>
<dbReference type="SUPFAM" id="SSF48726">
    <property type="entry name" value="Immunoglobulin"/>
    <property type="match status" value="1"/>
</dbReference>
<dbReference type="Pfam" id="PF00129">
    <property type="entry name" value="MHC_I"/>
    <property type="match status" value="1"/>
</dbReference>
<dbReference type="GO" id="GO:0009897">
    <property type="term" value="C:external side of plasma membrane"/>
    <property type="evidence" value="ECO:0007669"/>
    <property type="project" value="TreeGrafter"/>
</dbReference>
<dbReference type="InterPro" id="IPR036179">
    <property type="entry name" value="Ig-like_dom_sf"/>
</dbReference>
<feature type="transmembrane region" description="Helical" evidence="3">
    <location>
        <begin position="319"/>
        <end position="339"/>
    </location>
</feature>
<organism evidence="6 7">
    <name type="scientific">Mola mola</name>
    <name type="common">Ocean sunfish</name>
    <name type="synonym">Tetraodon mola</name>
    <dbReference type="NCBI Taxonomy" id="94237"/>
    <lineage>
        <taxon>Eukaryota</taxon>
        <taxon>Metazoa</taxon>
        <taxon>Chordata</taxon>
        <taxon>Craniata</taxon>
        <taxon>Vertebrata</taxon>
        <taxon>Euteleostomi</taxon>
        <taxon>Actinopterygii</taxon>
        <taxon>Neopterygii</taxon>
        <taxon>Teleostei</taxon>
        <taxon>Neoteleostei</taxon>
        <taxon>Acanthomorphata</taxon>
        <taxon>Eupercaria</taxon>
        <taxon>Tetraodontiformes</taxon>
        <taxon>Molidae</taxon>
        <taxon>Mola</taxon>
    </lineage>
</organism>
<dbReference type="PROSITE" id="PS50835">
    <property type="entry name" value="IG_LIKE"/>
    <property type="match status" value="1"/>
</dbReference>
<dbReference type="AlphaFoldDB" id="A0A3Q3VM91"/>
<evidence type="ECO:0000256" key="1">
    <source>
        <dbReference type="ARBA" id="ARBA00023180"/>
    </source>
</evidence>
<dbReference type="PANTHER" id="PTHR16675:SF237">
    <property type="entry name" value="MHC CLASS I ANTIGEN TRANSCRIPT VARIANT 1-RELATED"/>
    <property type="match status" value="1"/>
</dbReference>
<dbReference type="Proteomes" id="UP000261620">
    <property type="component" value="Unplaced"/>
</dbReference>
<dbReference type="OMA" id="PETERWI"/>
<dbReference type="InterPro" id="IPR011161">
    <property type="entry name" value="MHC_I-like_Ag-recog"/>
</dbReference>
<dbReference type="PRINTS" id="PR01638">
    <property type="entry name" value="MHCCLASSI"/>
</dbReference>
<dbReference type="Ensembl" id="ENSMMOT00000002703.1">
    <property type="protein sequence ID" value="ENSMMOP00000002661.1"/>
    <property type="gene ID" value="ENSMMOG00000001965.1"/>
</dbReference>
<proteinExistence type="inferred from homology"/>
<dbReference type="InterPro" id="IPR003597">
    <property type="entry name" value="Ig_C1-set"/>
</dbReference>
<dbReference type="InterPro" id="IPR001039">
    <property type="entry name" value="MHC_I_a_a1/a2"/>
</dbReference>
<keyword evidence="7" id="KW-1185">Reference proteome</keyword>
<name>A0A3Q3VM91_MOLML</name>
<dbReference type="FunFam" id="3.30.500.10:FF:000001">
    <property type="entry name" value="H-2 class I histocompatibility antigen, alpha chain"/>
    <property type="match status" value="1"/>
</dbReference>
<keyword evidence="3" id="KW-0812">Transmembrane</keyword>
<comment type="similarity">
    <text evidence="2">Belongs to the MHC class I family.</text>
</comment>
<accession>A0A3Q3VM91</accession>
<feature type="domain" description="Ig-like" evidence="5">
    <location>
        <begin position="205"/>
        <end position="292"/>
    </location>
</feature>
<evidence type="ECO:0000313" key="7">
    <source>
        <dbReference type="Proteomes" id="UP000261620"/>
    </source>
</evidence>
<dbReference type="GO" id="GO:0006955">
    <property type="term" value="P:immune response"/>
    <property type="evidence" value="ECO:0007669"/>
    <property type="project" value="TreeGrafter"/>
</dbReference>
<keyword evidence="3" id="KW-1133">Transmembrane helix</keyword>
<dbReference type="SMART" id="SM00407">
    <property type="entry name" value="IGc1"/>
    <property type="match status" value="1"/>
</dbReference>
<dbReference type="InterPro" id="IPR037055">
    <property type="entry name" value="MHC_I-like_Ag-recog_sf"/>
</dbReference>
<keyword evidence="4" id="KW-0732">Signal</keyword>
<feature type="signal peptide" evidence="4">
    <location>
        <begin position="1"/>
        <end position="20"/>
    </location>
</feature>
<dbReference type="InterPro" id="IPR007110">
    <property type="entry name" value="Ig-like_dom"/>
</dbReference>
<dbReference type="InterPro" id="IPR050208">
    <property type="entry name" value="MHC_class-I_related"/>
</dbReference>
<keyword evidence="1" id="KW-0325">Glycoprotein</keyword>
<dbReference type="Pfam" id="PF07654">
    <property type="entry name" value="C1-set"/>
    <property type="match status" value="1"/>
</dbReference>
<dbReference type="PANTHER" id="PTHR16675">
    <property type="entry name" value="MHC CLASS I-RELATED"/>
    <property type="match status" value="1"/>
</dbReference>
<feature type="chain" id="PRO_5018716668" description="Ig-like domain-containing protein" evidence="4">
    <location>
        <begin position="21"/>
        <end position="372"/>
    </location>
</feature>
<evidence type="ECO:0000259" key="5">
    <source>
        <dbReference type="PROSITE" id="PS50835"/>
    </source>
</evidence>
<evidence type="ECO:0000256" key="4">
    <source>
        <dbReference type="SAM" id="SignalP"/>
    </source>
</evidence>